<feature type="compositionally biased region" description="Polar residues" evidence="1">
    <location>
        <begin position="67"/>
        <end position="91"/>
    </location>
</feature>
<evidence type="ECO:0000313" key="4">
    <source>
        <dbReference type="Proteomes" id="UP001054945"/>
    </source>
</evidence>
<accession>A0AAV4MU02</accession>
<dbReference type="AlphaFoldDB" id="A0AAV4MU02"/>
<name>A0AAV4MU02_CAEEX</name>
<feature type="domain" description="PH" evidence="2">
    <location>
        <begin position="1"/>
        <end position="63"/>
    </location>
</feature>
<dbReference type="Proteomes" id="UP001054945">
    <property type="component" value="Unassembled WGS sequence"/>
</dbReference>
<dbReference type="PROSITE" id="PS50003">
    <property type="entry name" value="PH_DOMAIN"/>
    <property type="match status" value="1"/>
</dbReference>
<proteinExistence type="predicted"/>
<organism evidence="3 4">
    <name type="scientific">Caerostris extrusa</name>
    <name type="common">Bark spider</name>
    <name type="synonym">Caerostris bankana</name>
    <dbReference type="NCBI Taxonomy" id="172846"/>
    <lineage>
        <taxon>Eukaryota</taxon>
        <taxon>Metazoa</taxon>
        <taxon>Ecdysozoa</taxon>
        <taxon>Arthropoda</taxon>
        <taxon>Chelicerata</taxon>
        <taxon>Arachnida</taxon>
        <taxon>Araneae</taxon>
        <taxon>Araneomorphae</taxon>
        <taxon>Entelegynae</taxon>
        <taxon>Araneoidea</taxon>
        <taxon>Araneidae</taxon>
        <taxon>Caerostris</taxon>
    </lineage>
</organism>
<comment type="caution">
    <text evidence="3">The sequence shown here is derived from an EMBL/GenBank/DDBJ whole genome shotgun (WGS) entry which is preliminary data.</text>
</comment>
<protein>
    <submittedName>
        <fullName evidence="3">Dedicator of cytokinesis protein 9</fullName>
    </submittedName>
</protein>
<reference evidence="3 4" key="1">
    <citation type="submission" date="2021-06" db="EMBL/GenBank/DDBJ databases">
        <title>Caerostris extrusa draft genome.</title>
        <authorList>
            <person name="Kono N."/>
            <person name="Arakawa K."/>
        </authorList>
    </citation>
    <scope>NUCLEOTIDE SEQUENCE [LARGE SCALE GENOMIC DNA]</scope>
</reference>
<gene>
    <name evidence="3" type="primary">DOCK9_2</name>
    <name evidence="3" type="ORF">CEXT_201491</name>
</gene>
<sequence>MTVKVILKVHFCLDFCNKVVRSSKRSKLGFELQMGEGHKSCILAAENERELEQWLLNLNTVITNAKNASENNKKQVTSPESSTDYMSNSIPSPFGYGTLKGLEHSKKS</sequence>
<evidence type="ECO:0000256" key="1">
    <source>
        <dbReference type="SAM" id="MobiDB-lite"/>
    </source>
</evidence>
<feature type="region of interest" description="Disordered" evidence="1">
    <location>
        <begin position="67"/>
        <end position="108"/>
    </location>
</feature>
<evidence type="ECO:0000313" key="3">
    <source>
        <dbReference type="EMBL" id="GIX75288.1"/>
    </source>
</evidence>
<evidence type="ECO:0000259" key="2">
    <source>
        <dbReference type="PROSITE" id="PS50003"/>
    </source>
</evidence>
<dbReference type="InterPro" id="IPR011993">
    <property type="entry name" value="PH-like_dom_sf"/>
</dbReference>
<dbReference type="InterPro" id="IPR001849">
    <property type="entry name" value="PH_domain"/>
</dbReference>
<dbReference type="EMBL" id="BPLR01002577">
    <property type="protein sequence ID" value="GIX75288.1"/>
    <property type="molecule type" value="Genomic_DNA"/>
</dbReference>
<dbReference type="Gene3D" id="2.30.29.30">
    <property type="entry name" value="Pleckstrin-homology domain (PH domain)/Phosphotyrosine-binding domain (PTB)"/>
    <property type="match status" value="1"/>
</dbReference>
<keyword evidence="4" id="KW-1185">Reference proteome</keyword>
<dbReference type="SUPFAM" id="SSF50729">
    <property type="entry name" value="PH domain-like"/>
    <property type="match status" value="1"/>
</dbReference>